<feature type="binding site" evidence="11">
    <location>
        <position position="174"/>
    </location>
    <ligand>
        <name>Mg(2+)</name>
        <dbReference type="ChEBI" id="CHEBI:18420"/>
    </ligand>
</feature>
<accession>A0A7W8HED8</accession>
<dbReference type="InterPro" id="IPR003374">
    <property type="entry name" value="ApbE-like_sf"/>
</dbReference>
<protein>
    <recommendedName>
        <fullName evidence="2 10">FAD:protein FMN transferase</fullName>
        <ecNumber evidence="1 10">2.7.1.180</ecNumber>
    </recommendedName>
    <alternativeName>
        <fullName evidence="8 10">Flavin transferase</fullName>
    </alternativeName>
</protein>
<evidence type="ECO:0000256" key="5">
    <source>
        <dbReference type="ARBA" id="ARBA00022723"/>
    </source>
</evidence>
<dbReference type="EC" id="2.7.1.180" evidence="1 10"/>
<evidence type="ECO:0000256" key="9">
    <source>
        <dbReference type="ARBA" id="ARBA00048540"/>
    </source>
</evidence>
<keyword evidence="14" id="KW-1185">Reference proteome</keyword>
<keyword evidence="12" id="KW-1003">Cell membrane</keyword>
<keyword evidence="12 13" id="KW-0449">Lipoprotein</keyword>
<name>A0A7W8HED8_9FIRM</name>
<dbReference type="AlphaFoldDB" id="A0A7W8HED8"/>
<organism evidence="13 14">
    <name type="scientific">Catenibacillus scindens</name>
    <dbReference type="NCBI Taxonomy" id="673271"/>
    <lineage>
        <taxon>Bacteria</taxon>
        <taxon>Bacillati</taxon>
        <taxon>Bacillota</taxon>
        <taxon>Clostridia</taxon>
        <taxon>Lachnospirales</taxon>
        <taxon>Lachnospiraceae</taxon>
        <taxon>Catenibacillus</taxon>
    </lineage>
</organism>
<dbReference type="PANTHER" id="PTHR30040:SF2">
    <property type="entry name" value="FAD:PROTEIN FMN TRANSFERASE"/>
    <property type="match status" value="1"/>
</dbReference>
<evidence type="ECO:0000256" key="1">
    <source>
        <dbReference type="ARBA" id="ARBA00011955"/>
    </source>
</evidence>
<keyword evidence="3 10" id="KW-0285">Flavoprotein</keyword>
<dbReference type="InterPro" id="IPR024932">
    <property type="entry name" value="ApbE"/>
</dbReference>
<comment type="cofactor">
    <cofactor evidence="11">
        <name>Mg(2+)</name>
        <dbReference type="ChEBI" id="CHEBI:18420"/>
    </cofactor>
    <cofactor evidence="11">
        <name>Mn(2+)</name>
        <dbReference type="ChEBI" id="CHEBI:29035"/>
    </cofactor>
    <text evidence="11">Magnesium. Can also use manganese.</text>
</comment>
<comment type="function">
    <text evidence="12">Flavin transferase that catalyzes the transfer of the FMN moiety of FAD and its covalent binding to the hydroxyl group of a threonine residue in a target flavoprotein.</text>
</comment>
<evidence type="ECO:0000256" key="10">
    <source>
        <dbReference type="PIRNR" id="PIRNR006268"/>
    </source>
</evidence>
<comment type="caution">
    <text evidence="13">The sequence shown here is derived from an EMBL/GenBank/DDBJ whole genome shotgun (WGS) entry which is preliminary data.</text>
</comment>
<keyword evidence="6 10" id="KW-0274">FAD</keyword>
<feature type="signal peptide" evidence="12">
    <location>
        <begin position="1"/>
        <end position="23"/>
    </location>
</feature>
<dbReference type="GO" id="GO:0046872">
    <property type="term" value="F:metal ion binding"/>
    <property type="evidence" value="ECO:0007669"/>
    <property type="project" value="UniProtKB-UniRule"/>
</dbReference>
<evidence type="ECO:0000256" key="4">
    <source>
        <dbReference type="ARBA" id="ARBA00022679"/>
    </source>
</evidence>
<evidence type="ECO:0000256" key="2">
    <source>
        <dbReference type="ARBA" id="ARBA00016337"/>
    </source>
</evidence>
<dbReference type="EMBL" id="JACHFW010000020">
    <property type="protein sequence ID" value="MBB5266142.1"/>
    <property type="molecule type" value="Genomic_DNA"/>
</dbReference>
<sequence length="348" mass="37242">MKRLLSSLLAICLLAGLAGCAMESPQGNESGLSASSHDFFAMNTYIRLEAYGDGAEDALALAQARIEELEGLWSVTDETSDIYAVNHSGGQPVSVSEDSVELVSFALEMAEETGGALEPTVYLVLTAWGFTTDEHRVPSQEEIDGLLASVDYRRVSVDGTTVQSEPGMMLDLGAVGKGYASDEVAALLREEGITSALLDLGGNIVMIGSRPDGSDWRLGLQSPFENDTVGVLTASDCAVVTSGNYENFFTADDGTIYGHIIDPATGYPVNNDLASVTVVAPDGKLCDALSTSLFVMGADGAIEYWREHSGFEMILIMQDRQILITEGLDDQFSLDEAHLDMELRIVEK</sequence>
<keyword evidence="12" id="KW-0732">Signal</keyword>
<gene>
    <name evidence="13" type="ORF">HNP82_003299</name>
</gene>
<evidence type="ECO:0000313" key="13">
    <source>
        <dbReference type="EMBL" id="MBB5266142.1"/>
    </source>
</evidence>
<dbReference type="PANTHER" id="PTHR30040">
    <property type="entry name" value="THIAMINE BIOSYNTHESIS LIPOPROTEIN APBE"/>
    <property type="match status" value="1"/>
</dbReference>
<evidence type="ECO:0000313" key="14">
    <source>
        <dbReference type="Proteomes" id="UP000543642"/>
    </source>
</evidence>
<dbReference type="SUPFAM" id="SSF143631">
    <property type="entry name" value="ApbE-like"/>
    <property type="match status" value="1"/>
</dbReference>
<feature type="binding site" evidence="11">
    <location>
        <position position="291"/>
    </location>
    <ligand>
        <name>Mg(2+)</name>
        <dbReference type="ChEBI" id="CHEBI:18420"/>
    </ligand>
</feature>
<keyword evidence="7 10" id="KW-0460">Magnesium</keyword>
<comment type="similarity">
    <text evidence="10 12">Belongs to the ApbE family.</text>
</comment>
<dbReference type="RefSeq" id="WP_183776446.1">
    <property type="nucleotide sequence ID" value="NZ_JACHFW010000020.1"/>
</dbReference>
<evidence type="ECO:0000256" key="11">
    <source>
        <dbReference type="PIRSR" id="PIRSR006268-2"/>
    </source>
</evidence>
<evidence type="ECO:0000256" key="12">
    <source>
        <dbReference type="RuleBase" id="RU363002"/>
    </source>
</evidence>
<keyword evidence="5 10" id="KW-0479">Metal-binding</keyword>
<proteinExistence type="inferred from homology"/>
<dbReference type="GO" id="GO:0005886">
    <property type="term" value="C:plasma membrane"/>
    <property type="evidence" value="ECO:0007669"/>
    <property type="project" value="UniProtKB-SubCell"/>
</dbReference>
<evidence type="ECO:0000256" key="8">
    <source>
        <dbReference type="ARBA" id="ARBA00031306"/>
    </source>
</evidence>
<comment type="catalytic activity">
    <reaction evidence="9 10 12">
        <text>L-threonyl-[protein] + FAD = FMN-L-threonyl-[protein] + AMP + H(+)</text>
        <dbReference type="Rhea" id="RHEA:36847"/>
        <dbReference type="Rhea" id="RHEA-COMP:11060"/>
        <dbReference type="Rhea" id="RHEA-COMP:11061"/>
        <dbReference type="ChEBI" id="CHEBI:15378"/>
        <dbReference type="ChEBI" id="CHEBI:30013"/>
        <dbReference type="ChEBI" id="CHEBI:57692"/>
        <dbReference type="ChEBI" id="CHEBI:74257"/>
        <dbReference type="ChEBI" id="CHEBI:456215"/>
        <dbReference type="EC" id="2.7.1.180"/>
    </reaction>
</comment>
<dbReference type="Gene3D" id="3.10.520.10">
    <property type="entry name" value="ApbE-like domains"/>
    <property type="match status" value="1"/>
</dbReference>
<comment type="subcellular location">
    <subcellularLocation>
        <location evidence="12">Cell inner membrane</location>
        <topology evidence="12">Lipid-anchor</topology>
        <orientation evidence="12">Periplasmic side</orientation>
    </subcellularLocation>
</comment>
<reference evidence="13 14" key="1">
    <citation type="submission" date="2020-08" db="EMBL/GenBank/DDBJ databases">
        <title>Genomic Encyclopedia of Type Strains, Phase IV (KMG-IV): sequencing the most valuable type-strain genomes for metagenomic binning, comparative biology and taxonomic classification.</title>
        <authorList>
            <person name="Goeker M."/>
        </authorList>
    </citation>
    <scope>NUCLEOTIDE SEQUENCE [LARGE SCALE GENOMIC DNA]</scope>
    <source>
        <strain evidence="13 14">DSM 106146</strain>
    </source>
</reference>
<evidence type="ECO:0000256" key="3">
    <source>
        <dbReference type="ARBA" id="ARBA00022630"/>
    </source>
</evidence>
<dbReference type="PIRSF" id="PIRSF006268">
    <property type="entry name" value="ApbE"/>
    <property type="match status" value="1"/>
</dbReference>
<keyword evidence="4 10" id="KW-0808">Transferase</keyword>
<feature type="chain" id="PRO_5031593882" description="FAD:protein FMN transferase" evidence="12">
    <location>
        <begin position="24"/>
        <end position="348"/>
    </location>
</feature>
<feature type="binding site" evidence="11">
    <location>
        <position position="287"/>
    </location>
    <ligand>
        <name>Mg(2+)</name>
        <dbReference type="ChEBI" id="CHEBI:18420"/>
    </ligand>
</feature>
<dbReference type="PROSITE" id="PS51257">
    <property type="entry name" value="PROKAR_LIPOPROTEIN"/>
    <property type="match status" value="1"/>
</dbReference>
<evidence type="ECO:0000256" key="6">
    <source>
        <dbReference type="ARBA" id="ARBA00022827"/>
    </source>
</evidence>
<dbReference type="Proteomes" id="UP000543642">
    <property type="component" value="Unassembled WGS sequence"/>
</dbReference>
<keyword evidence="12" id="KW-0472">Membrane</keyword>
<evidence type="ECO:0000256" key="7">
    <source>
        <dbReference type="ARBA" id="ARBA00022842"/>
    </source>
</evidence>
<dbReference type="GO" id="GO:0016740">
    <property type="term" value="F:transferase activity"/>
    <property type="evidence" value="ECO:0007669"/>
    <property type="project" value="UniProtKB-UniRule"/>
</dbReference>
<dbReference type="Pfam" id="PF02424">
    <property type="entry name" value="ApbE"/>
    <property type="match status" value="1"/>
</dbReference>
<keyword evidence="12" id="KW-0997">Cell inner membrane</keyword>